<dbReference type="InterPro" id="IPR043895">
    <property type="entry name" value="DUF5839"/>
</dbReference>
<evidence type="ECO:0000313" key="2">
    <source>
        <dbReference type="Proteomes" id="UP000095512"/>
    </source>
</evidence>
<dbReference type="AlphaFoldDB" id="A0A174CGV3"/>
<accession>A0A174CGV3</accession>
<dbReference type="EMBL" id="CZAB01000002">
    <property type="protein sequence ID" value="CUO12423.1"/>
    <property type="molecule type" value="Genomic_DNA"/>
</dbReference>
<proteinExistence type="predicted"/>
<name>A0A174CGV3_9FIRM</name>
<dbReference type="Pfam" id="PF19157">
    <property type="entry name" value="DUF5839"/>
    <property type="match status" value="1"/>
</dbReference>
<dbReference type="Proteomes" id="UP000095512">
    <property type="component" value="Unassembled WGS sequence"/>
</dbReference>
<organism evidence="1 2">
    <name type="scientific">Enterocloster clostridioformis</name>
    <dbReference type="NCBI Taxonomy" id="1531"/>
    <lineage>
        <taxon>Bacteria</taxon>
        <taxon>Bacillati</taxon>
        <taxon>Bacillota</taxon>
        <taxon>Clostridia</taxon>
        <taxon>Lachnospirales</taxon>
        <taxon>Lachnospiraceae</taxon>
        <taxon>Enterocloster</taxon>
    </lineage>
</organism>
<gene>
    <name evidence="1" type="ORF">ERS852480_00502</name>
</gene>
<protein>
    <submittedName>
        <fullName evidence="1">Uncharacterized protein</fullName>
    </submittedName>
</protein>
<evidence type="ECO:0000313" key="1">
    <source>
        <dbReference type="EMBL" id="CUO12423.1"/>
    </source>
</evidence>
<reference evidence="1 2" key="1">
    <citation type="submission" date="2015-09" db="EMBL/GenBank/DDBJ databases">
        <authorList>
            <consortium name="Pathogen Informatics"/>
        </authorList>
    </citation>
    <scope>NUCLEOTIDE SEQUENCE [LARGE SCALE GENOMIC DNA]</scope>
    <source>
        <strain evidence="1 2">2789STDY5834865</strain>
    </source>
</reference>
<sequence length="238" mass="27940">MHYPINIEMLMEMAKTARINELSKTFLGQMARVLNNIYKMGMEYSTEDFVFTPEIVREAHQRVYGKLLVNEEVNQRFYELLSEWGNDAFQAGACSDKHIVRLSNISMSRRNSGSRPTKKKMEQARRFYEKYGVYKREIVIDEHGVLMDGYTTYLLMCEQGKDMVLVRRIRRQGIKAVFNEGGKQYQWEIPLKLIDKIAPGDRVVVETFYGPQRVTVKEIIPLAKRTGRKVRRIEEKEN</sequence>
<dbReference type="RefSeq" id="WP_057571196.1">
    <property type="nucleotide sequence ID" value="NZ_CZAB01000002.1"/>
</dbReference>